<dbReference type="EMBL" id="QNRK01000001">
    <property type="protein sequence ID" value="RBP18109.1"/>
    <property type="molecule type" value="Genomic_DNA"/>
</dbReference>
<organism evidence="1 2">
    <name type="scientific">Roseiarcus fermentans</name>
    <dbReference type="NCBI Taxonomy" id="1473586"/>
    <lineage>
        <taxon>Bacteria</taxon>
        <taxon>Pseudomonadati</taxon>
        <taxon>Pseudomonadota</taxon>
        <taxon>Alphaproteobacteria</taxon>
        <taxon>Hyphomicrobiales</taxon>
        <taxon>Roseiarcaceae</taxon>
        <taxon>Roseiarcus</taxon>
    </lineage>
</organism>
<dbReference type="OrthoDB" id="8375at2"/>
<evidence type="ECO:0008006" key="3">
    <source>
        <dbReference type="Google" id="ProtNLM"/>
    </source>
</evidence>
<dbReference type="RefSeq" id="WP_113887185.1">
    <property type="nucleotide sequence ID" value="NZ_QNRK01000001.1"/>
</dbReference>
<evidence type="ECO:0000313" key="2">
    <source>
        <dbReference type="Proteomes" id="UP000253529"/>
    </source>
</evidence>
<name>A0A366FWN2_9HYPH</name>
<protein>
    <recommendedName>
        <fullName evidence="3">LVIVD repeat-containing protein</fullName>
    </recommendedName>
</protein>
<dbReference type="Pfam" id="PF08309">
    <property type="entry name" value="LVIVD"/>
    <property type="match status" value="2"/>
</dbReference>
<proteinExistence type="predicted"/>
<gene>
    <name evidence="1" type="ORF">DFR50_10151</name>
</gene>
<accession>A0A366FWN2</accession>
<dbReference type="AlphaFoldDB" id="A0A366FWN2"/>
<reference evidence="1 2" key="1">
    <citation type="submission" date="2018-06" db="EMBL/GenBank/DDBJ databases">
        <title>Genomic Encyclopedia of Type Strains, Phase IV (KMG-IV): sequencing the most valuable type-strain genomes for metagenomic binning, comparative biology and taxonomic classification.</title>
        <authorList>
            <person name="Goeker M."/>
        </authorList>
    </citation>
    <scope>NUCLEOTIDE SEQUENCE [LARGE SCALE GENOMIC DNA]</scope>
    <source>
        <strain evidence="1 2">DSM 24875</strain>
    </source>
</reference>
<comment type="caution">
    <text evidence="1">The sequence shown here is derived from an EMBL/GenBank/DDBJ whole genome shotgun (WGS) entry which is preliminary data.</text>
</comment>
<dbReference type="Proteomes" id="UP000253529">
    <property type="component" value="Unassembled WGS sequence"/>
</dbReference>
<dbReference type="InterPro" id="IPR013211">
    <property type="entry name" value="LVIVD"/>
</dbReference>
<dbReference type="SUPFAM" id="SSF51004">
    <property type="entry name" value="C-terminal (heme d1) domain of cytochrome cd1-nitrite reductase"/>
    <property type="match status" value="1"/>
</dbReference>
<keyword evidence="2" id="KW-1185">Reference proteome</keyword>
<sequence>MADYLVAESARNVKYLGQTDQGGRPDGCQVMVSKGYAYVCNGFSAGLTVIDVNNPRDPKPIAFLPCHPNSWSIHCQTHGDLMLVVEEFNFYKVYDNEESYYGGSISGVHSSRFGKRGEDYSAGLRVYDISDRAHPRAIGFMDVEGLGLHRVWWVGDRYAYASAFLDGYTDHVFIVIDMADPTKPVEVGRWWLPGMWAAGGETANFDGRVALHHAVIADDVAYGSWRDGGLTLLDVKDKTKPKLISHRNWRPPFAGGTHSALPLHDRNLVIVADEAVRNIDVEPLKYTWVIDIRAPENPVTIATMPTPSDQDYFRKPGHFGPHNLWENRPEGYQSSRYVFATYQNAGLRIFDIENPFRPEEHGWFVPPPPRKLVDFRPDIVLQLHTADVYVEKNGLAYMTDFNAGLSVVEIDGV</sequence>
<dbReference type="InterPro" id="IPR011048">
    <property type="entry name" value="Haem_d1_sf"/>
</dbReference>
<evidence type="ECO:0000313" key="1">
    <source>
        <dbReference type="EMBL" id="RBP18109.1"/>
    </source>
</evidence>